<dbReference type="RefSeq" id="WP_013865777.1">
    <property type="nucleotide sequence ID" value="NC_015635.1"/>
</dbReference>
<evidence type="ECO:0000256" key="1">
    <source>
        <dbReference type="SAM" id="MobiDB-lite"/>
    </source>
</evidence>
<keyword evidence="3" id="KW-1185">Reference proteome</keyword>
<organism evidence="2 3">
    <name type="scientific">Microlunatus phosphovorus (strain ATCC 700054 / DSM 10555 / JCM 9379 / NBRC 101784 / NCIMB 13414 / VKM Ac-1990 / NM-1)</name>
    <dbReference type="NCBI Taxonomy" id="1032480"/>
    <lineage>
        <taxon>Bacteria</taxon>
        <taxon>Bacillati</taxon>
        <taxon>Actinomycetota</taxon>
        <taxon>Actinomycetes</taxon>
        <taxon>Propionibacteriales</taxon>
        <taxon>Propionibacteriaceae</taxon>
        <taxon>Microlunatus</taxon>
    </lineage>
</organism>
<evidence type="ECO:0000313" key="3">
    <source>
        <dbReference type="Proteomes" id="UP000007947"/>
    </source>
</evidence>
<sequence length="122" mass="14160">MAKQHQGYEDWRWWSSRADGRAAAKKEFEKLPVGIQGEFLGIMSRWLSQTHARHEYDSLGRGLHELRVREGNNHFRVLFAIEGRLCIALSAFYKNQQQLPKKEGETARKRMRSGTSVPFDQG</sequence>
<dbReference type="HOGENOM" id="CLU_133758_0_0_11"/>
<protein>
    <recommendedName>
        <fullName evidence="4">Type II toxin-antitoxin system RelE/ParE family toxin</fullName>
    </recommendedName>
</protein>
<name>F5XG25_MICPN</name>
<dbReference type="AlphaFoldDB" id="F5XG25"/>
<dbReference type="STRING" id="1032480.MLP_49450"/>
<dbReference type="Proteomes" id="UP000007947">
    <property type="component" value="Chromosome"/>
</dbReference>
<dbReference type="OrthoDB" id="5192540at2"/>
<proteinExistence type="predicted"/>
<feature type="compositionally biased region" description="Polar residues" evidence="1">
    <location>
        <begin position="113"/>
        <end position="122"/>
    </location>
</feature>
<dbReference type="Pfam" id="PF05973">
    <property type="entry name" value="Gp49"/>
    <property type="match status" value="1"/>
</dbReference>
<evidence type="ECO:0000313" key="2">
    <source>
        <dbReference type="EMBL" id="BAK37959.1"/>
    </source>
</evidence>
<gene>
    <name evidence="2" type="ordered locus">MLP_49450</name>
</gene>
<dbReference type="KEGG" id="mph:MLP_49450"/>
<reference evidence="2 3" key="1">
    <citation type="submission" date="2011-05" db="EMBL/GenBank/DDBJ databases">
        <title>Whole genome sequence of Microlunatus phosphovorus NM-1.</title>
        <authorList>
            <person name="Hosoyama A."/>
            <person name="Sasaki K."/>
            <person name="Harada T."/>
            <person name="Igarashi R."/>
            <person name="Kawakoshi A."/>
            <person name="Sasagawa M."/>
            <person name="Fukada J."/>
            <person name="Nakamura S."/>
            <person name="Katano Y."/>
            <person name="Hanada S."/>
            <person name="Kamagata Y."/>
            <person name="Nakamura N."/>
            <person name="Yamazaki S."/>
            <person name="Fujita N."/>
        </authorList>
    </citation>
    <scope>NUCLEOTIDE SEQUENCE [LARGE SCALE GENOMIC DNA]</scope>
    <source>
        <strain evidence="3">ATCC 700054 / DSM 10555 / JCM 9379 / NBRC 101784 / NCIMB 13414 / VKM Ac-1990 / NM-1</strain>
    </source>
</reference>
<dbReference type="eggNOG" id="COG4679">
    <property type="taxonomic scope" value="Bacteria"/>
</dbReference>
<evidence type="ECO:0008006" key="4">
    <source>
        <dbReference type="Google" id="ProtNLM"/>
    </source>
</evidence>
<accession>F5XG25</accession>
<dbReference type="EMBL" id="AP012204">
    <property type="protein sequence ID" value="BAK37959.1"/>
    <property type="molecule type" value="Genomic_DNA"/>
</dbReference>
<dbReference type="InterPro" id="IPR009241">
    <property type="entry name" value="HigB-like"/>
</dbReference>
<feature type="region of interest" description="Disordered" evidence="1">
    <location>
        <begin position="100"/>
        <end position="122"/>
    </location>
</feature>